<accession>A0A915L6L9</accession>
<evidence type="ECO:0000313" key="3">
    <source>
        <dbReference type="WBParaSite" id="nRc.2.0.1.t46163-RA"/>
    </source>
</evidence>
<dbReference type="Proteomes" id="UP000887565">
    <property type="component" value="Unplaced"/>
</dbReference>
<feature type="chain" id="PRO_5037311409" evidence="1">
    <location>
        <begin position="24"/>
        <end position="177"/>
    </location>
</feature>
<dbReference type="AlphaFoldDB" id="A0A915L6L9"/>
<evidence type="ECO:0000256" key="1">
    <source>
        <dbReference type="SAM" id="SignalP"/>
    </source>
</evidence>
<sequence length="177" mass="20475">MAHYLKLIEIFCFLVILLGHVRGSIFSRRSTTTVEPSSTTSTYFSNSTSLSMADKEKYHQLIQTLWKGEIDSTPDAINEQTVEEVNQALEQMRYCFERLTVEGEILALVAIPRFDPYHVRKFFKLIVRWVRLVKMRDRYKPCADEVALEYTERVAVSLGRKAITAEESLAATPRIRH</sequence>
<name>A0A915L6L9_ROMCU</name>
<keyword evidence="2" id="KW-1185">Reference proteome</keyword>
<protein>
    <submittedName>
        <fullName evidence="3">Uncharacterized protein</fullName>
    </submittedName>
</protein>
<proteinExistence type="predicted"/>
<reference evidence="3" key="1">
    <citation type="submission" date="2022-11" db="UniProtKB">
        <authorList>
            <consortium name="WormBaseParasite"/>
        </authorList>
    </citation>
    <scope>IDENTIFICATION</scope>
</reference>
<evidence type="ECO:0000313" key="2">
    <source>
        <dbReference type="Proteomes" id="UP000887565"/>
    </source>
</evidence>
<organism evidence="2 3">
    <name type="scientific">Romanomermis culicivorax</name>
    <name type="common">Nematode worm</name>
    <dbReference type="NCBI Taxonomy" id="13658"/>
    <lineage>
        <taxon>Eukaryota</taxon>
        <taxon>Metazoa</taxon>
        <taxon>Ecdysozoa</taxon>
        <taxon>Nematoda</taxon>
        <taxon>Enoplea</taxon>
        <taxon>Dorylaimia</taxon>
        <taxon>Mermithida</taxon>
        <taxon>Mermithoidea</taxon>
        <taxon>Mermithidae</taxon>
        <taxon>Romanomermis</taxon>
    </lineage>
</organism>
<keyword evidence="1" id="KW-0732">Signal</keyword>
<dbReference type="WBParaSite" id="nRc.2.0.1.t46163-RA">
    <property type="protein sequence ID" value="nRc.2.0.1.t46163-RA"/>
    <property type="gene ID" value="nRc.2.0.1.g46163"/>
</dbReference>
<feature type="signal peptide" evidence="1">
    <location>
        <begin position="1"/>
        <end position="23"/>
    </location>
</feature>